<name>A0A2A7URM5_COMTR</name>
<keyword evidence="1" id="KW-1133">Transmembrane helix</keyword>
<dbReference type="EMBL" id="PDEA01000001">
    <property type="protein sequence ID" value="PEH87856.1"/>
    <property type="molecule type" value="Genomic_DNA"/>
</dbReference>
<feature type="transmembrane region" description="Helical" evidence="1">
    <location>
        <begin position="12"/>
        <end position="37"/>
    </location>
</feature>
<dbReference type="Proteomes" id="UP000220246">
    <property type="component" value="Unassembled WGS sequence"/>
</dbReference>
<reference evidence="3" key="1">
    <citation type="submission" date="2017-09" db="EMBL/GenBank/DDBJ databases">
        <title>FDA dAtabase for Regulatory Grade micrObial Sequences (FDA-ARGOS): Supporting development and validation of Infectious Disease Dx tests.</title>
        <authorList>
            <person name="Minogue T."/>
            <person name="Wolcott M."/>
            <person name="Wasieloski L."/>
            <person name="Aguilar W."/>
            <person name="Moore D."/>
            <person name="Tallon L."/>
            <person name="Sadzewicz L."/>
            <person name="Ott S."/>
            <person name="Zhao X."/>
            <person name="Nagaraj S."/>
            <person name="Vavikolanu K."/>
            <person name="Aluvathingal J."/>
            <person name="Nadendla S."/>
            <person name="Sichtig H."/>
        </authorList>
    </citation>
    <scope>NUCLEOTIDE SEQUENCE [LARGE SCALE GENOMIC DNA]</scope>
    <source>
        <strain evidence="3">FDAARGOS_394</strain>
    </source>
</reference>
<protein>
    <submittedName>
        <fullName evidence="2">Uncharacterized protein</fullName>
    </submittedName>
</protein>
<evidence type="ECO:0000313" key="2">
    <source>
        <dbReference type="EMBL" id="PEH87856.1"/>
    </source>
</evidence>
<evidence type="ECO:0000256" key="1">
    <source>
        <dbReference type="SAM" id="Phobius"/>
    </source>
</evidence>
<accession>A0A2A7URM5</accession>
<keyword evidence="1" id="KW-0812">Transmembrane</keyword>
<comment type="caution">
    <text evidence="2">The sequence shown here is derived from an EMBL/GenBank/DDBJ whole genome shotgun (WGS) entry which is preliminary data.</text>
</comment>
<feature type="transmembrane region" description="Helical" evidence="1">
    <location>
        <begin position="287"/>
        <end position="306"/>
    </location>
</feature>
<sequence>MMLTVLRRLEDVLVQVVRVVLLAFALVVLLALALWVWDSWRGSKPSSPDGAQPAALNWKDARLDLDYVVSETGRDLGQAGNQVPLTQRLADAQLRPSFQKADQLIRAFVNQDPAARARVEKDNSSRGLAPVHPLLAGSGAPDAALVQRLLKAEQESGCAGASAAAESAETEAAAAARSTEDEDSSWFSEPFDIPCAIHERAQMAESEHGAGSYAAYVQGLPAALEQVLGHAELGPRLQQQAVSHMVGTVLTNYTISFDQAARALRGDAEADSDDSLLNLYSKAAETAFWSMLMSLLVLVVMVVVFIRMERHLRVISERAVR</sequence>
<dbReference type="STRING" id="1219032.GCA_001515545_02660"/>
<proteinExistence type="predicted"/>
<keyword evidence="1" id="KW-0472">Membrane</keyword>
<organism evidence="2 3">
    <name type="scientific">Comamonas terrigena</name>
    <dbReference type="NCBI Taxonomy" id="32013"/>
    <lineage>
        <taxon>Bacteria</taxon>
        <taxon>Pseudomonadati</taxon>
        <taxon>Pseudomonadota</taxon>
        <taxon>Betaproteobacteria</taxon>
        <taxon>Burkholderiales</taxon>
        <taxon>Comamonadaceae</taxon>
        <taxon>Comamonas</taxon>
    </lineage>
</organism>
<keyword evidence="3" id="KW-1185">Reference proteome</keyword>
<dbReference type="AlphaFoldDB" id="A0A2A7URM5"/>
<dbReference type="OrthoDB" id="8792284at2"/>
<gene>
    <name evidence="2" type="ORF">CRM82_03815</name>
</gene>
<evidence type="ECO:0000313" key="3">
    <source>
        <dbReference type="Proteomes" id="UP000220246"/>
    </source>
</evidence>
<dbReference type="RefSeq" id="WP_066538824.1">
    <property type="nucleotide sequence ID" value="NZ_AP019749.1"/>
</dbReference>